<keyword evidence="3" id="KW-1185">Reference proteome</keyword>
<organism evidence="2 3">
    <name type="scientific">Merluccius polli</name>
    <name type="common">Benguela hake</name>
    <name type="synonym">Merluccius cadenati</name>
    <dbReference type="NCBI Taxonomy" id="89951"/>
    <lineage>
        <taxon>Eukaryota</taxon>
        <taxon>Metazoa</taxon>
        <taxon>Chordata</taxon>
        <taxon>Craniata</taxon>
        <taxon>Vertebrata</taxon>
        <taxon>Euteleostomi</taxon>
        <taxon>Actinopterygii</taxon>
        <taxon>Neopterygii</taxon>
        <taxon>Teleostei</taxon>
        <taxon>Neoteleostei</taxon>
        <taxon>Acanthomorphata</taxon>
        <taxon>Zeiogadaria</taxon>
        <taxon>Gadariae</taxon>
        <taxon>Gadiformes</taxon>
        <taxon>Gadoidei</taxon>
        <taxon>Merlucciidae</taxon>
        <taxon>Merluccius</taxon>
    </lineage>
</organism>
<evidence type="ECO:0000313" key="3">
    <source>
        <dbReference type="Proteomes" id="UP001174136"/>
    </source>
</evidence>
<evidence type="ECO:0000313" key="2">
    <source>
        <dbReference type="EMBL" id="KAK0143426.1"/>
    </source>
</evidence>
<dbReference type="Proteomes" id="UP001174136">
    <property type="component" value="Unassembled WGS sequence"/>
</dbReference>
<evidence type="ECO:0000256" key="1">
    <source>
        <dbReference type="SAM" id="MobiDB-lite"/>
    </source>
</evidence>
<gene>
    <name evidence="2" type="ORF">N1851_018464</name>
</gene>
<feature type="compositionally biased region" description="Basic and acidic residues" evidence="1">
    <location>
        <begin position="9"/>
        <end position="20"/>
    </location>
</feature>
<dbReference type="EMBL" id="JAOPHQ010003415">
    <property type="protein sequence ID" value="KAK0143426.1"/>
    <property type="molecule type" value="Genomic_DNA"/>
</dbReference>
<name>A0AA47MNR8_MERPO</name>
<proteinExistence type="predicted"/>
<protein>
    <submittedName>
        <fullName evidence="2">Uncharacterized protein</fullName>
    </submittedName>
</protein>
<reference evidence="2" key="1">
    <citation type="journal article" date="2023" name="Front. Mar. Sci.">
        <title>A new Merluccius polli reference genome to investigate the effects of global change in West African waters.</title>
        <authorList>
            <person name="Mateo J.L."/>
            <person name="Blanco-Fernandez C."/>
            <person name="Garcia-Vazquez E."/>
            <person name="Machado-Schiaffino G."/>
        </authorList>
    </citation>
    <scope>NUCLEOTIDE SEQUENCE</scope>
    <source>
        <strain evidence="2">C29</strain>
        <tissue evidence="2">Fin</tissue>
    </source>
</reference>
<comment type="caution">
    <text evidence="2">The sequence shown here is derived from an EMBL/GenBank/DDBJ whole genome shotgun (WGS) entry which is preliminary data.</text>
</comment>
<sequence>MPTLRTRQISRERVKSSRQEMDSDYEIINIPVKENPPERLQQGFLWCVWKKILLPSVKPRLNNTRSARQRGPETLESQLCDAQAALTQALGDRDLLLLEIRKYDPTFNL</sequence>
<feature type="region of interest" description="Disordered" evidence="1">
    <location>
        <begin position="1"/>
        <end position="20"/>
    </location>
</feature>
<accession>A0AA47MNR8</accession>
<dbReference type="AlphaFoldDB" id="A0AA47MNR8"/>